<dbReference type="Pfam" id="PF14322">
    <property type="entry name" value="SusD-like_3"/>
    <property type="match status" value="1"/>
</dbReference>
<dbReference type="AlphaFoldDB" id="A0A9X2YTW6"/>
<keyword evidence="5" id="KW-0998">Cell outer membrane</keyword>
<dbReference type="SUPFAM" id="SSF48452">
    <property type="entry name" value="TPR-like"/>
    <property type="match status" value="1"/>
</dbReference>
<protein>
    <submittedName>
        <fullName evidence="8">RagB/SusD family nutrient uptake outer membrane protein</fullName>
    </submittedName>
</protein>
<feature type="domain" description="SusD-like N-terminal" evidence="7">
    <location>
        <begin position="27"/>
        <end position="249"/>
    </location>
</feature>
<sequence length="492" mass="55277">MKYFKNITGFKISLFVIMICLLQSCSDFLEQEPGTQTSITEQLKTKQGVLQALNGVYRDVEANVRSGNFAVYADVQGGNLKFTPSQASSSKGQIDIPSGITNLYSFEDQSDVSNFASFYKESYDIINQSNLILEFTDALKDATESEKNQIKAEALTIRAYAHFLISEIYSQNYEYTADASHLGIVYNTLSINEGLRYPARETVATTYTYIVNDIMAAINLYSDTILLNGPAYSYFNKTSAKALLARVYLSKKDWKNAYEMANDVILNSGVGLVNSANYISQWEQPDLPVSEILLEFSIPKSSEGSVSGSLSVPYGYTSKTVYGNYVATQDLLDLYETADIRKQLFLEQPLSTLVNLQLVDLNYYFTKKFQGNPGYVAFRLSEQYLIRAEAAIGLKNPEEAKNDINIIRSRANASLLTDTNNIEEALFLERRKELCFEGHLFFDIARNKKDISRNDGCIAINCGLSYPSLKYVLPIPLYNINLNSNLKQNESY</sequence>
<dbReference type="Gene3D" id="1.25.40.390">
    <property type="match status" value="1"/>
</dbReference>
<comment type="subcellular location">
    <subcellularLocation>
        <location evidence="1">Cell outer membrane</location>
    </subcellularLocation>
</comment>
<evidence type="ECO:0000256" key="5">
    <source>
        <dbReference type="ARBA" id="ARBA00023237"/>
    </source>
</evidence>
<proteinExistence type="inferred from homology"/>
<dbReference type="PROSITE" id="PS51257">
    <property type="entry name" value="PROKAR_LIPOPROTEIN"/>
    <property type="match status" value="1"/>
</dbReference>
<reference evidence="8" key="1">
    <citation type="submission" date="2022-10" db="EMBL/GenBank/DDBJ databases">
        <title>Two novel species of Flavobacterium.</title>
        <authorList>
            <person name="Liu Q."/>
            <person name="Xin Y.-H."/>
        </authorList>
    </citation>
    <scope>NUCLEOTIDE SEQUENCE</scope>
    <source>
        <strain evidence="8">LS1R49</strain>
    </source>
</reference>
<evidence type="ECO:0000313" key="9">
    <source>
        <dbReference type="Proteomes" id="UP001151079"/>
    </source>
</evidence>
<dbReference type="RefSeq" id="WP_264205240.1">
    <property type="nucleotide sequence ID" value="NZ_JAOZEW010000004.1"/>
</dbReference>
<dbReference type="CDD" id="cd08977">
    <property type="entry name" value="SusD"/>
    <property type="match status" value="1"/>
</dbReference>
<dbReference type="Gene3D" id="1.25.40.900">
    <property type="match status" value="1"/>
</dbReference>
<organism evidence="8 9">
    <name type="scientific">Flavobacterium shii</name>
    <dbReference type="NCBI Taxonomy" id="2987687"/>
    <lineage>
        <taxon>Bacteria</taxon>
        <taxon>Pseudomonadati</taxon>
        <taxon>Bacteroidota</taxon>
        <taxon>Flavobacteriia</taxon>
        <taxon>Flavobacteriales</taxon>
        <taxon>Flavobacteriaceae</taxon>
        <taxon>Flavobacterium</taxon>
    </lineage>
</organism>
<evidence type="ECO:0000256" key="3">
    <source>
        <dbReference type="ARBA" id="ARBA00022729"/>
    </source>
</evidence>
<dbReference type="EMBL" id="JAOZEW010000004">
    <property type="protein sequence ID" value="MCV9927063.1"/>
    <property type="molecule type" value="Genomic_DNA"/>
</dbReference>
<evidence type="ECO:0000256" key="2">
    <source>
        <dbReference type="ARBA" id="ARBA00006275"/>
    </source>
</evidence>
<dbReference type="Proteomes" id="UP001151079">
    <property type="component" value="Unassembled WGS sequence"/>
</dbReference>
<evidence type="ECO:0000256" key="1">
    <source>
        <dbReference type="ARBA" id="ARBA00004442"/>
    </source>
</evidence>
<evidence type="ECO:0000259" key="7">
    <source>
        <dbReference type="Pfam" id="PF14322"/>
    </source>
</evidence>
<dbReference type="Gene3D" id="2.20.20.130">
    <property type="match status" value="1"/>
</dbReference>
<evidence type="ECO:0000259" key="6">
    <source>
        <dbReference type="Pfam" id="PF07980"/>
    </source>
</evidence>
<evidence type="ECO:0000313" key="8">
    <source>
        <dbReference type="EMBL" id="MCV9927063.1"/>
    </source>
</evidence>
<evidence type="ECO:0000256" key="4">
    <source>
        <dbReference type="ARBA" id="ARBA00023136"/>
    </source>
</evidence>
<feature type="domain" description="RagB/SusD" evidence="6">
    <location>
        <begin position="366"/>
        <end position="492"/>
    </location>
</feature>
<accession>A0A9X2YTW6</accession>
<keyword evidence="3" id="KW-0732">Signal</keyword>
<name>A0A9X2YTW6_9FLAO</name>
<keyword evidence="9" id="KW-1185">Reference proteome</keyword>
<dbReference type="InterPro" id="IPR011990">
    <property type="entry name" value="TPR-like_helical_dom_sf"/>
</dbReference>
<comment type="caution">
    <text evidence="8">The sequence shown here is derived from an EMBL/GenBank/DDBJ whole genome shotgun (WGS) entry which is preliminary data.</text>
</comment>
<gene>
    <name evidence="8" type="ORF">OIU83_05345</name>
</gene>
<dbReference type="InterPro" id="IPR033985">
    <property type="entry name" value="SusD-like_N"/>
</dbReference>
<keyword evidence="4" id="KW-0472">Membrane</keyword>
<dbReference type="Pfam" id="PF07980">
    <property type="entry name" value="SusD_RagB"/>
    <property type="match status" value="1"/>
</dbReference>
<dbReference type="InterPro" id="IPR012944">
    <property type="entry name" value="SusD_RagB_dom"/>
</dbReference>
<dbReference type="GO" id="GO:0009279">
    <property type="term" value="C:cell outer membrane"/>
    <property type="evidence" value="ECO:0007669"/>
    <property type="project" value="UniProtKB-SubCell"/>
</dbReference>
<comment type="similarity">
    <text evidence="2">Belongs to the SusD family.</text>
</comment>